<feature type="compositionally biased region" description="Low complexity" evidence="1">
    <location>
        <begin position="7"/>
        <end position="22"/>
    </location>
</feature>
<evidence type="ECO:0000313" key="2">
    <source>
        <dbReference type="EMBL" id="QHS90279.1"/>
    </source>
</evidence>
<accession>A0A6C0BFB2</accession>
<sequence length="154" mass="17739">MSKRKQPSSNSMELCSSPSSNSMELCSSSSSNSMELCSSPSSSNGFCKQLKKFLNKKLIKLLLKFYGIDIINEYTIISKNGNVFIIDFEKLFVEKALTQFLFEFYGGNYFKIQPYMFVMTIYIGDTKYRITDKQYIGDALIISDPKFEVEIYYL</sequence>
<dbReference type="AlphaFoldDB" id="A0A6C0BFB2"/>
<evidence type="ECO:0000256" key="1">
    <source>
        <dbReference type="SAM" id="MobiDB-lite"/>
    </source>
</evidence>
<protein>
    <submittedName>
        <fullName evidence="2">Uncharacterized protein</fullName>
    </submittedName>
</protein>
<organism evidence="2">
    <name type="scientific">viral metagenome</name>
    <dbReference type="NCBI Taxonomy" id="1070528"/>
    <lineage>
        <taxon>unclassified sequences</taxon>
        <taxon>metagenomes</taxon>
        <taxon>organismal metagenomes</taxon>
    </lineage>
</organism>
<name>A0A6C0BFB2_9ZZZZ</name>
<dbReference type="EMBL" id="MN739131">
    <property type="protein sequence ID" value="QHS90279.1"/>
    <property type="molecule type" value="Genomic_DNA"/>
</dbReference>
<reference evidence="2" key="1">
    <citation type="journal article" date="2020" name="Nature">
        <title>Giant virus diversity and host interactions through global metagenomics.</title>
        <authorList>
            <person name="Schulz F."/>
            <person name="Roux S."/>
            <person name="Paez-Espino D."/>
            <person name="Jungbluth S."/>
            <person name="Walsh D.A."/>
            <person name="Denef V.J."/>
            <person name="McMahon K.D."/>
            <person name="Konstantinidis K.T."/>
            <person name="Eloe-Fadrosh E.A."/>
            <person name="Kyrpides N.C."/>
            <person name="Woyke T."/>
        </authorList>
    </citation>
    <scope>NUCLEOTIDE SEQUENCE</scope>
    <source>
        <strain evidence="2">GVMAG-M-3300010160-60</strain>
    </source>
</reference>
<proteinExistence type="predicted"/>
<feature type="region of interest" description="Disordered" evidence="1">
    <location>
        <begin position="1"/>
        <end position="22"/>
    </location>
</feature>